<name>A0A7J6VNF4_THATH</name>
<evidence type="ECO:0000313" key="2">
    <source>
        <dbReference type="Proteomes" id="UP000554482"/>
    </source>
</evidence>
<organism evidence="1 2">
    <name type="scientific">Thalictrum thalictroides</name>
    <name type="common">Rue-anemone</name>
    <name type="synonym">Anemone thalictroides</name>
    <dbReference type="NCBI Taxonomy" id="46969"/>
    <lineage>
        <taxon>Eukaryota</taxon>
        <taxon>Viridiplantae</taxon>
        <taxon>Streptophyta</taxon>
        <taxon>Embryophyta</taxon>
        <taxon>Tracheophyta</taxon>
        <taxon>Spermatophyta</taxon>
        <taxon>Magnoliopsida</taxon>
        <taxon>Ranunculales</taxon>
        <taxon>Ranunculaceae</taxon>
        <taxon>Thalictroideae</taxon>
        <taxon>Thalictrum</taxon>
    </lineage>
</organism>
<dbReference type="Proteomes" id="UP000554482">
    <property type="component" value="Unassembled WGS sequence"/>
</dbReference>
<dbReference type="EMBL" id="JABWDY010030346">
    <property type="protein sequence ID" value="KAF5185690.1"/>
    <property type="molecule type" value="Genomic_DNA"/>
</dbReference>
<keyword evidence="2" id="KW-1185">Reference proteome</keyword>
<proteinExistence type="predicted"/>
<sequence>MQIPCAVVRPKNNYRPNSLFHSAHKEDIMLVHMLLAVKPFGFSLENTIVYSGSLEKNTAVSYPLGMLLNWMHVATMRSTVLPTPEPE</sequence>
<accession>A0A7J6VNF4</accession>
<comment type="caution">
    <text evidence="1">The sequence shown here is derived from an EMBL/GenBank/DDBJ whole genome shotgun (WGS) entry which is preliminary data.</text>
</comment>
<reference evidence="1 2" key="1">
    <citation type="submission" date="2020-06" db="EMBL/GenBank/DDBJ databases">
        <title>Transcriptomic and genomic resources for Thalictrum thalictroides and T. hernandezii: Facilitating candidate gene discovery in an emerging model plant lineage.</title>
        <authorList>
            <person name="Arias T."/>
            <person name="Riano-Pachon D.M."/>
            <person name="Di Stilio V.S."/>
        </authorList>
    </citation>
    <scope>NUCLEOTIDE SEQUENCE [LARGE SCALE GENOMIC DNA]</scope>
    <source>
        <strain evidence="2">cv. WT478/WT964</strain>
        <tissue evidence="1">Leaves</tissue>
    </source>
</reference>
<protein>
    <submittedName>
        <fullName evidence="1">Uncharacterized protein</fullName>
    </submittedName>
</protein>
<gene>
    <name evidence="1" type="ORF">FRX31_024720</name>
</gene>
<dbReference type="AlphaFoldDB" id="A0A7J6VNF4"/>
<evidence type="ECO:0000313" key="1">
    <source>
        <dbReference type="EMBL" id="KAF5185690.1"/>
    </source>
</evidence>